<feature type="compositionally biased region" description="Polar residues" evidence="1">
    <location>
        <begin position="224"/>
        <end position="238"/>
    </location>
</feature>
<feature type="compositionally biased region" description="Polar residues" evidence="1">
    <location>
        <begin position="745"/>
        <end position="754"/>
    </location>
</feature>
<feature type="compositionally biased region" description="Polar residues" evidence="1">
    <location>
        <begin position="127"/>
        <end position="137"/>
    </location>
</feature>
<feature type="compositionally biased region" description="Polar residues" evidence="1">
    <location>
        <begin position="690"/>
        <end position="718"/>
    </location>
</feature>
<reference evidence="2 3" key="1">
    <citation type="submission" date="2014-06" db="EMBL/GenBank/DDBJ databases">
        <authorList>
            <person name="Swart Estienne"/>
        </authorList>
    </citation>
    <scope>NUCLEOTIDE SEQUENCE [LARGE SCALE GENOMIC DNA]</scope>
    <source>
        <strain evidence="2 3">130c</strain>
    </source>
</reference>
<proteinExistence type="predicted"/>
<gene>
    <name evidence="2" type="primary">Contig1115.g1208</name>
    <name evidence="2" type="ORF">STYLEM_7391</name>
</gene>
<accession>A0A078A868</accession>
<protein>
    <submittedName>
        <fullName evidence="2">Uncharacterized protein</fullName>
    </submittedName>
</protein>
<feature type="compositionally biased region" description="Low complexity" evidence="1">
    <location>
        <begin position="337"/>
        <end position="346"/>
    </location>
</feature>
<organism evidence="2 3">
    <name type="scientific">Stylonychia lemnae</name>
    <name type="common">Ciliate</name>
    <dbReference type="NCBI Taxonomy" id="5949"/>
    <lineage>
        <taxon>Eukaryota</taxon>
        <taxon>Sar</taxon>
        <taxon>Alveolata</taxon>
        <taxon>Ciliophora</taxon>
        <taxon>Intramacronucleata</taxon>
        <taxon>Spirotrichea</taxon>
        <taxon>Stichotrichia</taxon>
        <taxon>Sporadotrichida</taxon>
        <taxon>Oxytrichidae</taxon>
        <taxon>Stylonychinae</taxon>
        <taxon>Stylonychia</taxon>
    </lineage>
</organism>
<evidence type="ECO:0000313" key="3">
    <source>
        <dbReference type="Proteomes" id="UP000039865"/>
    </source>
</evidence>
<feature type="compositionally biased region" description="Polar residues" evidence="1">
    <location>
        <begin position="302"/>
        <end position="311"/>
    </location>
</feature>
<name>A0A078A868_STYLE</name>
<keyword evidence="3" id="KW-1185">Reference proteome</keyword>
<feature type="region of interest" description="Disordered" evidence="1">
    <location>
        <begin position="743"/>
        <end position="763"/>
    </location>
</feature>
<sequence>MAEDQKKLLAQAFPIEADLNIFQSGVKQVGRTEILANDTNFLNKFYQFIEDSNYMRINNLPTDIKIAIQLLLCERSYLIQLVKGLIMKILPRDKPKIYNDPFLESEFLKLDKKRDLTPQNEPARINDASNKTFQSPINNKQRNVNQKRQPNLHQNDNNHQQQNMVIEDLVIGATNLIGALGKKLISPSSLTRLNQLKGQNLDRIQNHDNRVVYLRIPPSDEKTATQNQNKSPALTSNRNIINQFDNMFMRKEEVLLKIDTQSDDDESVDVPSSSSSDEKANRVDNKNKIQTQKMPIKGVANIVQNKINPSGNSKNHHSSKSTTNNNVNFKQTANDSNFNTNNFNNNIQTKRGNNPLQLITPQMNYTNQQDTSQISHITQNHSKQPSHNSKKSVSQNRYQNNNIEESDDQEEIKQQPLKYGSVINQTNDQNDYFQIEQNKNLVPIEDFIKMLQSTETARQSKMHISQLNNRVDDSQSTVMKQSDNFPRGMSMVKGSIANVNKSGIRMKDTFSKLHRDFSIGSSDSDNDKDNSALDPEERNRRRSIGIKMLMSRESSFGVVGFKSEDYTMNQSSNQNNSTNQKSLADDSDYNNQLQQINQQRRKYGVDPDSEDDYQDIKFKVKKRKDNNNNQTNANTNINANSNIPKTSSKGINGFNNMQSSVSHMKQITKPNNIDDEYYSNSNGKEKNKNTIRMSKHVQSTNDSQANSSSRRGDQNNNSMFKSEFDLKQLQNINKNKNINRNYLNGSQAQSTNRSVKWGDNIFS</sequence>
<feature type="compositionally biased region" description="Low complexity" evidence="1">
    <location>
        <begin position="627"/>
        <end position="643"/>
    </location>
</feature>
<evidence type="ECO:0000313" key="2">
    <source>
        <dbReference type="EMBL" id="CDW78414.1"/>
    </source>
</evidence>
<feature type="region of interest" description="Disordered" evidence="1">
    <location>
        <begin position="259"/>
        <end position="354"/>
    </location>
</feature>
<feature type="compositionally biased region" description="Low complexity" evidence="1">
    <location>
        <begin position="138"/>
        <end position="158"/>
    </location>
</feature>
<feature type="region of interest" description="Disordered" evidence="1">
    <location>
        <begin position="368"/>
        <end position="396"/>
    </location>
</feature>
<feature type="compositionally biased region" description="Basic and acidic residues" evidence="1">
    <location>
        <begin position="525"/>
        <end position="539"/>
    </location>
</feature>
<feature type="region of interest" description="Disordered" evidence="1">
    <location>
        <begin position="118"/>
        <end position="158"/>
    </location>
</feature>
<feature type="region of interest" description="Disordered" evidence="1">
    <location>
        <begin position="216"/>
        <end position="238"/>
    </location>
</feature>
<dbReference type="InParanoid" id="A0A078A868"/>
<dbReference type="Proteomes" id="UP000039865">
    <property type="component" value="Unassembled WGS sequence"/>
</dbReference>
<feature type="compositionally biased region" description="Polar residues" evidence="1">
    <location>
        <begin position="327"/>
        <end position="336"/>
    </location>
</feature>
<feature type="region of interest" description="Disordered" evidence="1">
    <location>
        <begin position="618"/>
        <end position="644"/>
    </location>
</feature>
<dbReference type="AlphaFoldDB" id="A0A078A868"/>
<evidence type="ECO:0000256" key="1">
    <source>
        <dbReference type="SAM" id="MobiDB-lite"/>
    </source>
</evidence>
<dbReference type="EMBL" id="CCKQ01007075">
    <property type="protein sequence ID" value="CDW78414.1"/>
    <property type="molecule type" value="Genomic_DNA"/>
</dbReference>
<feature type="region of interest" description="Disordered" evidence="1">
    <location>
        <begin position="670"/>
        <end position="718"/>
    </location>
</feature>
<feature type="region of interest" description="Disordered" evidence="1">
    <location>
        <begin position="517"/>
        <end position="544"/>
    </location>
</feature>
<feature type="compositionally biased region" description="Basic and acidic residues" evidence="1">
    <location>
        <begin position="276"/>
        <end position="287"/>
    </location>
</feature>